<keyword evidence="3" id="KW-0813">Transport</keyword>
<dbReference type="GO" id="GO:0022904">
    <property type="term" value="P:respiratory electron transport chain"/>
    <property type="evidence" value="ECO:0007669"/>
    <property type="project" value="InterPro"/>
</dbReference>
<evidence type="ECO:0000256" key="2">
    <source>
        <dbReference type="ARBA" id="ARBA00010261"/>
    </source>
</evidence>
<evidence type="ECO:0000256" key="5">
    <source>
        <dbReference type="ARBA" id="ARBA00022792"/>
    </source>
</evidence>
<proteinExistence type="inferred from homology"/>
<dbReference type="PANTHER" id="PTHR12653:SF0">
    <property type="entry name" value="NADH DEHYDROGENASE [UBIQUINONE] 1 ALPHA SUBCOMPLEX SUBUNIT 5"/>
    <property type="match status" value="1"/>
</dbReference>
<name>A0A7S3G7Q3_9EUKA</name>
<evidence type="ECO:0000313" key="11">
    <source>
        <dbReference type="EMBL" id="CAE0251071.1"/>
    </source>
</evidence>
<dbReference type="GO" id="GO:0005743">
    <property type="term" value="C:mitochondrial inner membrane"/>
    <property type="evidence" value="ECO:0007669"/>
    <property type="project" value="UniProtKB-SubCell"/>
</dbReference>
<dbReference type="InterPro" id="IPR006806">
    <property type="entry name" value="NDUFA5"/>
</dbReference>
<evidence type="ECO:0008006" key="13">
    <source>
        <dbReference type="Google" id="ProtNLM"/>
    </source>
</evidence>
<accession>A0A7S3G7Q3</accession>
<protein>
    <recommendedName>
        <fullName evidence="13">NADH dehydrogenase [ubiquinone] 1 alpha subcomplex subunit 5</fullName>
    </recommendedName>
</protein>
<comment type="subcellular location">
    <subcellularLocation>
        <location evidence="1">Mitochondrion inner membrane</location>
        <topology evidence="1">Peripheral membrane protein</topology>
        <orientation evidence="1">Matrix side</orientation>
    </subcellularLocation>
</comment>
<evidence type="ECO:0000256" key="4">
    <source>
        <dbReference type="ARBA" id="ARBA00022660"/>
    </source>
</evidence>
<comment type="similarity">
    <text evidence="2">Belongs to the complex I NDUFA5 subunit family.</text>
</comment>
<keyword evidence="5" id="KW-0999">Mitochondrion inner membrane</keyword>
<dbReference type="PANTHER" id="PTHR12653">
    <property type="entry name" value="NADH-UBIQUINONE OXIDOREDUCTASE 13 KD-B SUBUNIT"/>
    <property type="match status" value="1"/>
</dbReference>
<organism evidence="10">
    <name type="scientific">Palpitomonas bilix</name>
    <dbReference type="NCBI Taxonomy" id="652834"/>
    <lineage>
        <taxon>Eukaryota</taxon>
        <taxon>Eukaryota incertae sedis</taxon>
    </lineage>
</organism>
<dbReference type="EMBL" id="HBIB01020529">
    <property type="protein sequence ID" value="CAE0251071.1"/>
    <property type="molecule type" value="Transcribed_RNA"/>
</dbReference>
<keyword evidence="6" id="KW-0249">Electron transport</keyword>
<dbReference type="EMBL" id="HBIB01020519">
    <property type="protein sequence ID" value="CAE0251066.1"/>
    <property type="molecule type" value="Transcribed_RNA"/>
</dbReference>
<dbReference type="EMBL" id="HBIB01020517">
    <property type="protein sequence ID" value="CAE0251064.1"/>
    <property type="molecule type" value="Transcribed_RNA"/>
</dbReference>
<dbReference type="EMBL" id="HBIB01020531">
    <property type="protein sequence ID" value="CAE0251073.1"/>
    <property type="molecule type" value="Transcribed_RNA"/>
</dbReference>
<keyword evidence="7" id="KW-0496">Mitochondrion</keyword>
<evidence type="ECO:0000256" key="8">
    <source>
        <dbReference type="ARBA" id="ARBA00023136"/>
    </source>
</evidence>
<evidence type="ECO:0000256" key="6">
    <source>
        <dbReference type="ARBA" id="ARBA00022982"/>
    </source>
</evidence>
<keyword evidence="4" id="KW-0679">Respiratory chain</keyword>
<evidence type="ECO:0000256" key="7">
    <source>
        <dbReference type="ARBA" id="ARBA00023128"/>
    </source>
</evidence>
<evidence type="ECO:0000313" key="9">
    <source>
        <dbReference type="EMBL" id="CAE0251064.1"/>
    </source>
</evidence>
<dbReference type="AlphaFoldDB" id="A0A7S3G7Q3"/>
<evidence type="ECO:0000256" key="3">
    <source>
        <dbReference type="ARBA" id="ARBA00022448"/>
    </source>
</evidence>
<reference evidence="10" key="1">
    <citation type="submission" date="2021-01" db="EMBL/GenBank/DDBJ databases">
        <authorList>
            <person name="Corre E."/>
            <person name="Pelletier E."/>
            <person name="Niang G."/>
            <person name="Scheremetjew M."/>
            <person name="Finn R."/>
            <person name="Kale V."/>
            <person name="Holt S."/>
            <person name="Cochrane G."/>
            <person name="Meng A."/>
            <person name="Brown T."/>
            <person name="Cohen L."/>
        </authorList>
    </citation>
    <scope>NUCLEOTIDE SEQUENCE</scope>
    <source>
        <strain evidence="10">NIES-2562</strain>
    </source>
</reference>
<gene>
    <name evidence="9" type="ORF">PBIL07802_LOCUS13271</name>
    <name evidence="10" type="ORF">PBIL07802_LOCUS13273</name>
    <name evidence="11" type="ORF">PBIL07802_LOCUS13278</name>
    <name evidence="12" type="ORF">PBIL07802_LOCUS13280</name>
</gene>
<evidence type="ECO:0000256" key="1">
    <source>
        <dbReference type="ARBA" id="ARBA00004443"/>
    </source>
</evidence>
<sequence length="143" mass="16047">MLRQTVSSLAKASTRITGLDVVPNAKEVLLERYGAILAKLEEKIPKGTGYRDTLEETVNYHKSIVEASSSIEEIEEKMGLGQVEEVIQMTDGELSLIDKMAEWKPWEAEPVDVRIIQARTGNVLYSQELVDEAHKKSTDETKE</sequence>
<evidence type="ECO:0000313" key="12">
    <source>
        <dbReference type="EMBL" id="CAE0251073.1"/>
    </source>
</evidence>
<dbReference type="Pfam" id="PF04716">
    <property type="entry name" value="ETC_C1_NDUFA5"/>
    <property type="match status" value="1"/>
</dbReference>
<evidence type="ECO:0000313" key="10">
    <source>
        <dbReference type="EMBL" id="CAE0251066.1"/>
    </source>
</evidence>
<keyword evidence="8" id="KW-0472">Membrane</keyword>